<evidence type="ECO:0000313" key="12">
    <source>
        <dbReference type="Proteomes" id="UP000011626"/>
    </source>
</evidence>
<evidence type="ECO:0000313" key="11">
    <source>
        <dbReference type="EMBL" id="ELZ19899.1"/>
    </source>
</evidence>
<evidence type="ECO:0000256" key="4">
    <source>
        <dbReference type="ARBA" id="ARBA00022475"/>
    </source>
</evidence>
<protein>
    <submittedName>
        <fullName evidence="11">Sodium/hydrogen exchanger</fullName>
    </submittedName>
</protein>
<dbReference type="AlphaFoldDB" id="M0CDE8"/>
<evidence type="ECO:0000256" key="6">
    <source>
        <dbReference type="ARBA" id="ARBA00022989"/>
    </source>
</evidence>
<gene>
    <name evidence="11" type="ORF">C475_21414</name>
</gene>
<dbReference type="Pfam" id="PF00999">
    <property type="entry name" value="Na_H_Exchanger"/>
    <property type="match status" value="1"/>
</dbReference>
<feature type="transmembrane region" description="Helical" evidence="9">
    <location>
        <begin position="407"/>
        <end position="429"/>
    </location>
</feature>
<dbReference type="GO" id="GO:1902600">
    <property type="term" value="P:proton transmembrane transport"/>
    <property type="evidence" value="ECO:0007669"/>
    <property type="project" value="InterPro"/>
</dbReference>
<keyword evidence="6 9" id="KW-1133">Transmembrane helix</keyword>
<keyword evidence="8 9" id="KW-0472">Membrane</keyword>
<dbReference type="Proteomes" id="UP000011626">
    <property type="component" value="Unassembled WGS sequence"/>
</dbReference>
<dbReference type="Gene3D" id="1.20.1530.20">
    <property type="match status" value="1"/>
</dbReference>
<evidence type="ECO:0000256" key="1">
    <source>
        <dbReference type="ARBA" id="ARBA00004651"/>
    </source>
</evidence>
<name>M0CDE8_9EURY</name>
<feature type="transmembrane region" description="Helical" evidence="9">
    <location>
        <begin position="277"/>
        <end position="293"/>
    </location>
</feature>
<feature type="transmembrane region" description="Helical" evidence="9">
    <location>
        <begin position="64"/>
        <end position="81"/>
    </location>
</feature>
<evidence type="ECO:0000256" key="7">
    <source>
        <dbReference type="ARBA" id="ARBA00023065"/>
    </source>
</evidence>
<dbReference type="InterPro" id="IPR038770">
    <property type="entry name" value="Na+/solute_symporter_sf"/>
</dbReference>
<accession>M0CDE8</accession>
<evidence type="ECO:0000256" key="9">
    <source>
        <dbReference type="SAM" id="Phobius"/>
    </source>
</evidence>
<dbReference type="STRING" id="797114.C475_21414"/>
<feature type="transmembrane region" description="Helical" evidence="9">
    <location>
        <begin position="33"/>
        <end position="52"/>
    </location>
</feature>
<reference evidence="11 12" key="1">
    <citation type="journal article" date="2014" name="PLoS Genet.">
        <title>Phylogenetically driven sequencing of extremely halophilic archaea reveals strategies for static and dynamic osmo-response.</title>
        <authorList>
            <person name="Becker E.A."/>
            <person name="Seitzer P.M."/>
            <person name="Tritt A."/>
            <person name="Larsen D."/>
            <person name="Krusor M."/>
            <person name="Yao A.I."/>
            <person name="Wu D."/>
            <person name="Madern D."/>
            <person name="Eisen J.A."/>
            <person name="Darling A.E."/>
            <person name="Facciotti M.T."/>
        </authorList>
    </citation>
    <scope>NUCLEOTIDE SEQUENCE [LARGE SCALE GENOMIC DNA]</scope>
    <source>
        <strain evidence="11 12">2-9-1</strain>
    </source>
</reference>
<organism evidence="11 12">
    <name type="scientific">Halosimplex carlsbadense 2-9-1</name>
    <dbReference type="NCBI Taxonomy" id="797114"/>
    <lineage>
        <taxon>Archaea</taxon>
        <taxon>Methanobacteriati</taxon>
        <taxon>Methanobacteriota</taxon>
        <taxon>Stenosarchaea group</taxon>
        <taxon>Halobacteria</taxon>
        <taxon>Halobacteriales</taxon>
        <taxon>Haloarculaceae</taxon>
        <taxon>Halosimplex</taxon>
    </lineage>
</organism>
<feature type="transmembrane region" description="Helical" evidence="9">
    <location>
        <begin position="369"/>
        <end position="387"/>
    </location>
</feature>
<keyword evidence="12" id="KW-1185">Reference proteome</keyword>
<dbReference type="RefSeq" id="WP_006885945.1">
    <property type="nucleotide sequence ID" value="NZ_AOIU01000048.1"/>
</dbReference>
<sequence length="450" mass="47612">MAVYDIALLVVSIAILGAVVLPRILADKPMSFPLIYVLAGAAIFSLPLGAPTPDPVESPALTEHLTELVVIIALMGAGLKLDRPFDWRAWGPAWRLLGVTMPLTILAVAGLGWAVLDLHPAAALLMGAVVAPTDPVLASTVEATPPTAETDAEIDPDDQEGEIRFALTSEAGLNDGLAFPFTYLAIVMAGASLEATGAAGSAGAALGSVWPWLSEWLGFYVVYKIAVGIVGGVVVGYVIARFIFGRPSSTDLARVMEGAEALAATLLAYAATELVSGYGFIAVFVAALVLRHYEWEHEYYEKLHDFAVLVERLLMAAVLVLFGGTLVGGLLQPLTIEHVLIGLALLLVIRPLAGLVGMLGADSLWQEQLVISAYGVRGIGSFFYLAYALNSASFAETEIIVAAEELWAFLGFVVVASLTLHGISAAPVMNSIDEWRTEHKEGFTTPEEAD</sequence>
<keyword evidence="3" id="KW-0050">Antiport</keyword>
<comment type="caution">
    <text evidence="11">The sequence shown here is derived from an EMBL/GenBank/DDBJ whole genome shotgun (WGS) entry which is preliminary data.</text>
</comment>
<feature type="transmembrane region" description="Helical" evidence="9">
    <location>
        <begin position="338"/>
        <end position="357"/>
    </location>
</feature>
<dbReference type="GO" id="GO:0015297">
    <property type="term" value="F:antiporter activity"/>
    <property type="evidence" value="ECO:0007669"/>
    <property type="project" value="UniProtKB-KW"/>
</dbReference>
<feature type="transmembrane region" description="Helical" evidence="9">
    <location>
        <begin position="6"/>
        <end position="26"/>
    </location>
</feature>
<evidence type="ECO:0000259" key="10">
    <source>
        <dbReference type="Pfam" id="PF00999"/>
    </source>
</evidence>
<dbReference type="eggNOG" id="arCOG01961">
    <property type="taxonomic scope" value="Archaea"/>
</dbReference>
<keyword evidence="2" id="KW-0813">Transport</keyword>
<feature type="transmembrane region" description="Helical" evidence="9">
    <location>
        <begin position="313"/>
        <end position="332"/>
    </location>
</feature>
<keyword evidence="7" id="KW-0406">Ion transport</keyword>
<feature type="domain" description="Cation/H+ exchanger transmembrane" evidence="10">
    <location>
        <begin position="13"/>
        <end position="430"/>
    </location>
</feature>
<evidence type="ECO:0000256" key="8">
    <source>
        <dbReference type="ARBA" id="ARBA00023136"/>
    </source>
</evidence>
<feature type="transmembrane region" description="Helical" evidence="9">
    <location>
        <begin position="93"/>
        <end position="116"/>
    </location>
</feature>
<dbReference type="EMBL" id="AOIU01000048">
    <property type="protein sequence ID" value="ELZ19899.1"/>
    <property type="molecule type" value="Genomic_DNA"/>
</dbReference>
<feature type="transmembrane region" description="Helical" evidence="9">
    <location>
        <begin position="217"/>
        <end position="240"/>
    </location>
</feature>
<dbReference type="OrthoDB" id="157118at2157"/>
<evidence type="ECO:0000256" key="2">
    <source>
        <dbReference type="ARBA" id="ARBA00022448"/>
    </source>
</evidence>
<dbReference type="PANTHER" id="PTHR32507:SF8">
    <property type="entry name" value="CNH1P"/>
    <property type="match status" value="1"/>
</dbReference>
<comment type="subcellular location">
    <subcellularLocation>
        <location evidence="1">Cell membrane</location>
        <topology evidence="1">Multi-pass membrane protein</topology>
    </subcellularLocation>
</comment>
<keyword evidence="4" id="KW-1003">Cell membrane</keyword>
<proteinExistence type="predicted"/>
<evidence type="ECO:0000256" key="3">
    <source>
        <dbReference type="ARBA" id="ARBA00022449"/>
    </source>
</evidence>
<dbReference type="PATRIC" id="fig|797114.5.peg.4317"/>
<evidence type="ECO:0000256" key="5">
    <source>
        <dbReference type="ARBA" id="ARBA00022692"/>
    </source>
</evidence>
<keyword evidence="5 9" id="KW-0812">Transmembrane</keyword>
<dbReference type="PANTHER" id="PTHR32507">
    <property type="entry name" value="NA(+)/H(+) ANTIPORTER 1"/>
    <property type="match status" value="1"/>
</dbReference>
<dbReference type="GO" id="GO:0005886">
    <property type="term" value="C:plasma membrane"/>
    <property type="evidence" value="ECO:0007669"/>
    <property type="project" value="UniProtKB-SubCell"/>
</dbReference>
<dbReference type="InterPro" id="IPR006153">
    <property type="entry name" value="Cation/H_exchanger_TM"/>
</dbReference>